<reference evidence="2 3" key="1">
    <citation type="submission" date="2016-04" db="EMBL/GenBank/DDBJ databases">
        <title>A degradative enzymes factory behind the ericoid mycorrhizal symbiosis.</title>
        <authorList>
            <consortium name="DOE Joint Genome Institute"/>
            <person name="Martino E."/>
            <person name="Morin E."/>
            <person name="Grelet G."/>
            <person name="Kuo A."/>
            <person name="Kohler A."/>
            <person name="Daghino S."/>
            <person name="Barry K."/>
            <person name="Choi C."/>
            <person name="Cichocki N."/>
            <person name="Clum A."/>
            <person name="Copeland A."/>
            <person name="Hainaut M."/>
            <person name="Haridas S."/>
            <person name="Labutti K."/>
            <person name="Lindquist E."/>
            <person name="Lipzen A."/>
            <person name="Khouja H.-R."/>
            <person name="Murat C."/>
            <person name="Ohm R."/>
            <person name="Olson A."/>
            <person name="Spatafora J."/>
            <person name="Veneault-Fourrey C."/>
            <person name="Henrissat B."/>
            <person name="Grigoriev I."/>
            <person name="Martin F."/>
            <person name="Perotto S."/>
        </authorList>
    </citation>
    <scope>NUCLEOTIDE SEQUENCE [LARGE SCALE GENOMIC DNA]</scope>
    <source>
        <strain evidence="2 3">F</strain>
    </source>
</reference>
<keyword evidence="3" id="KW-1185">Reference proteome</keyword>
<accession>A0A2J6R8J6</accession>
<name>A0A2J6R8J6_HYAVF</name>
<dbReference type="AlphaFoldDB" id="A0A2J6R8J6"/>
<dbReference type="Proteomes" id="UP000235786">
    <property type="component" value="Unassembled WGS sequence"/>
</dbReference>
<feature type="region of interest" description="Disordered" evidence="1">
    <location>
        <begin position="101"/>
        <end position="125"/>
    </location>
</feature>
<sequence>MIHRLSHLTSSFLQHLLPVASDDILSHLKSFLSSPSFPFLFRLSFRGSASTFPIHHALHTDLPPRSTALGSPYRLSPRSTVSSFLAPSFFLPPHPVAASLQVPGRTPDLDRPLHIPNQARNRHGP</sequence>
<evidence type="ECO:0000313" key="2">
    <source>
        <dbReference type="EMBL" id="PMD34842.1"/>
    </source>
</evidence>
<organism evidence="2 3">
    <name type="scientific">Hyaloscypha variabilis (strain UAMH 11265 / GT02V1 / F)</name>
    <name type="common">Meliniomyces variabilis</name>
    <dbReference type="NCBI Taxonomy" id="1149755"/>
    <lineage>
        <taxon>Eukaryota</taxon>
        <taxon>Fungi</taxon>
        <taxon>Dikarya</taxon>
        <taxon>Ascomycota</taxon>
        <taxon>Pezizomycotina</taxon>
        <taxon>Leotiomycetes</taxon>
        <taxon>Helotiales</taxon>
        <taxon>Hyaloscyphaceae</taxon>
        <taxon>Hyaloscypha</taxon>
        <taxon>Hyaloscypha variabilis</taxon>
    </lineage>
</organism>
<proteinExistence type="predicted"/>
<protein>
    <submittedName>
        <fullName evidence="2">Uncharacterized protein</fullName>
    </submittedName>
</protein>
<evidence type="ECO:0000313" key="3">
    <source>
        <dbReference type="Proteomes" id="UP000235786"/>
    </source>
</evidence>
<dbReference type="EMBL" id="KZ613953">
    <property type="protein sequence ID" value="PMD34842.1"/>
    <property type="molecule type" value="Genomic_DNA"/>
</dbReference>
<evidence type="ECO:0000256" key="1">
    <source>
        <dbReference type="SAM" id="MobiDB-lite"/>
    </source>
</evidence>
<gene>
    <name evidence="2" type="ORF">L207DRAFT_516990</name>
</gene>